<gene>
    <name evidence="2 4" type="primary">Col12a1</name>
    <name evidence="2" type="ORF">rCG_25086</name>
</gene>
<organism evidence="2 3">
    <name type="scientific">Rattus norvegicus</name>
    <name type="common">Rat</name>
    <dbReference type="NCBI Taxonomy" id="10116"/>
    <lineage>
        <taxon>Eukaryota</taxon>
        <taxon>Metazoa</taxon>
        <taxon>Chordata</taxon>
        <taxon>Craniata</taxon>
        <taxon>Vertebrata</taxon>
        <taxon>Euteleostomi</taxon>
        <taxon>Mammalia</taxon>
        <taxon>Eutheria</taxon>
        <taxon>Euarchontoglires</taxon>
        <taxon>Glires</taxon>
        <taxon>Rodentia</taxon>
        <taxon>Myomorpha</taxon>
        <taxon>Muroidea</taxon>
        <taxon>Muridae</taxon>
        <taxon>Murinae</taxon>
        <taxon>Rattus</taxon>
    </lineage>
</organism>
<feature type="signal peptide" evidence="1">
    <location>
        <begin position="1"/>
        <end position="23"/>
    </location>
</feature>
<sequence length="67" mass="7005">MQTGLPRALAALGVALLLSSIEAEGPALVFCSPYSVQCCVVSLHLSLQCAVHTATNTAAFLEDQFPE</sequence>
<dbReference type="RGD" id="2374">
    <property type="gene designation" value="Col12a1"/>
</dbReference>
<evidence type="ECO:0000313" key="4">
    <source>
        <dbReference type="RGD" id="2374"/>
    </source>
</evidence>
<evidence type="ECO:0000313" key="2">
    <source>
        <dbReference type="EMBL" id="EDL77709.1"/>
    </source>
</evidence>
<protein>
    <submittedName>
        <fullName evidence="2">Procollagen, type XII, alpha 1, isoform CRA_a</fullName>
    </submittedName>
</protein>
<evidence type="ECO:0000313" key="3">
    <source>
        <dbReference type="Proteomes" id="UP000234681"/>
    </source>
</evidence>
<keyword evidence="1" id="KW-0732">Signal</keyword>
<dbReference type="Proteomes" id="UP000234681">
    <property type="component" value="Chromosome 8"/>
</dbReference>
<name>A6I1L8_RAT</name>
<dbReference type="AlphaFoldDB" id="A6I1L8"/>
<evidence type="ECO:0000256" key="1">
    <source>
        <dbReference type="SAM" id="SignalP"/>
    </source>
</evidence>
<dbReference type="EMBL" id="CH473954">
    <property type="protein sequence ID" value="EDL77709.1"/>
    <property type="molecule type" value="Genomic_DNA"/>
</dbReference>
<accession>A6I1L8</accession>
<feature type="chain" id="PRO_5039932904" evidence="1">
    <location>
        <begin position="24"/>
        <end position="67"/>
    </location>
</feature>
<reference evidence="2 3" key="1">
    <citation type="submission" date="2005-09" db="EMBL/GenBank/DDBJ databases">
        <authorList>
            <person name="Mural R.J."/>
            <person name="Li P.W."/>
            <person name="Adams M.D."/>
            <person name="Amanatides P.G."/>
            <person name="Baden-Tillson H."/>
            <person name="Barnstead M."/>
            <person name="Chin S.H."/>
            <person name="Dew I."/>
            <person name="Evans C.A."/>
            <person name="Ferriera S."/>
            <person name="Flanigan M."/>
            <person name="Fosler C."/>
            <person name="Glodek A."/>
            <person name="Gu Z."/>
            <person name="Holt R.A."/>
            <person name="Jennings D."/>
            <person name="Kraft C.L."/>
            <person name="Lu F."/>
            <person name="Nguyen T."/>
            <person name="Nusskern D.R."/>
            <person name="Pfannkoch C.M."/>
            <person name="Sitter C."/>
            <person name="Sutton G.G."/>
            <person name="Venter J.C."/>
            <person name="Wang Z."/>
            <person name="Woodage T."/>
            <person name="Zheng X.H."/>
            <person name="Zhong F."/>
        </authorList>
    </citation>
    <scope>NUCLEOTIDE SEQUENCE [LARGE SCALE GENOMIC DNA]</scope>
    <source>
        <strain>BN</strain>
        <strain evidence="3">Sprague-Dawley</strain>
    </source>
</reference>
<proteinExistence type="predicted"/>